<reference evidence="5 6" key="1">
    <citation type="submission" date="2018-06" db="EMBL/GenBank/DDBJ databases">
        <authorList>
            <consortium name="Pathogen Informatics"/>
            <person name="Doyle S."/>
        </authorList>
    </citation>
    <scope>NUCLEOTIDE SEQUENCE [LARGE SCALE GENOMIC DNA]</scope>
    <source>
        <strain evidence="5 6">NCTC10529</strain>
    </source>
</reference>
<dbReference type="InterPro" id="IPR036059">
    <property type="entry name" value="TldD/PmbA_sf"/>
</dbReference>
<dbReference type="GO" id="GO:0008237">
    <property type="term" value="F:metallopeptidase activity"/>
    <property type="evidence" value="ECO:0007669"/>
    <property type="project" value="InterPro"/>
</dbReference>
<name>A0AAX2J4W1_KINKI</name>
<dbReference type="EMBL" id="LS483426">
    <property type="protein sequence ID" value="SQH25150.1"/>
    <property type="molecule type" value="Genomic_DNA"/>
</dbReference>
<evidence type="ECO:0000256" key="1">
    <source>
        <dbReference type="ARBA" id="ARBA00005836"/>
    </source>
</evidence>
<dbReference type="InterPro" id="IPR047657">
    <property type="entry name" value="PmbA"/>
</dbReference>
<evidence type="ECO:0000313" key="5">
    <source>
        <dbReference type="EMBL" id="SQH25150.1"/>
    </source>
</evidence>
<dbReference type="Pfam" id="PF19289">
    <property type="entry name" value="PmbA_TldD_3rd"/>
    <property type="match status" value="1"/>
</dbReference>
<dbReference type="Pfam" id="PF01523">
    <property type="entry name" value="PmbA_TldD_1st"/>
    <property type="match status" value="1"/>
</dbReference>
<feature type="domain" description="Metalloprotease TldD/E C-terminal" evidence="3">
    <location>
        <begin position="245"/>
        <end position="453"/>
    </location>
</feature>
<accession>A0AAX2J4W1</accession>
<dbReference type="Pfam" id="PF19290">
    <property type="entry name" value="PmbA_TldD_2nd"/>
    <property type="match status" value="1"/>
</dbReference>
<dbReference type="InterPro" id="IPR045569">
    <property type="entry name" value="Metalloprtase-TldD/E_C"/>
</dbReference>
<evidence type="ECO:0000259" key="2">
    <source>
        <dbReference type="Pfam" id="PF01523"/>
    </source>
</evidence>
<organism evidence="5 6">
    <name type="scientific">Kingella kingae</name>
    <dbReference type="NCBI Taxonomy" id="504"/>
    <lineage>
        <taxon>Bacteria</taxon>
        <taxon>Pseudomonadati</taxon>
        <taxon>Pseudomonadota</taxon>
        <taxon>Betaproteobacteria</taxon>
        <taxon>Neisseriales</taxon>
        <taxon>Neisseriaceae</taxon>
        <taxon>Kingella</taxon>
    </lineage>
</organism>
<dbReference type="GO" id="GO:0006508">
    <property type="term" value="P:proteolysis"/>
    <property type="evidence" value="ECO:0007669"/>
    <property type="project" value="InterPro"/>
</dbReference>
<comment type="similarity">
    <text evidence="1">Belongs to the peptidase U62 family.</text>
</comment>
<dbReference type="InterPro" id="IPR002510">
    <property type="entry name" value="Metalloprtase-TldD/E_N"/>
</dbReference>
<dbReference type="InterPro" id="IPR035068">
    <property type="entry name" value="TldD/PmbA_N"/>
</dbReference>
<gene>
    <name evidence="5" type="primary">pmbA</name>
    <name evidence="5" type="ORF">NCTC10529_01345</name>
</gene>
<sequence length="454" mass="48812">MKSLFFYHISDFMFQHSAHNLSQTAETVLQLAKLNGATAAEVDLSESLGQSVQVRLQDIEQIEHQQDKSLDITVYVGQRKGRASTADLSPQAIADTVQAACAIARYTAEDDCSGLADANLMAQHIGDLNKYHEWQLSSKQAVELAKQCEQAALDFDARIQNSDGANVSTSHYQFVYANTHGFCQHQRGTCHSISCSLVAADAAGMERDYWYDSDCDAAQMDSVEQIGRIAAQRTVSRLNARSIATGSYSVVLDTTVSGSLIGHLVGGLSGSALYRQTSFLCDSLGKTILPTHLHLREEPHIPRALGSTYFDSEGVATQPRFVIENGVVQGYFLGSYSARKLGMQSTGNAGGAHNLHLSHTHDSQAALLRDMGTGLLITELMGQGVNMLTGDYSRGAAGFWVENGVIAYPVSGITIAGSLHDMLRGIAGVADDSLRRSGSKIGSIWLDKMTVAGA</sequence>
<protein>
    <submittedName>
        <fullName evidence="5">Peptidase PmbA</fullName>
    </submittedName>
</protein>
<evidence type="ECO:0000259" key="3">
    <source>
        <dbReference type="Pfam" id="PF19289"/>
    </source>
</evidence>
<dbReference type="PANTHER" id="PTHR43421">
    <property type="entry name" value="METALLOPROTEASE PMBA"/>
    <property type="match status" value="1"/>
</dbReference>
<evidence type="ECO:0000313" key="6">
    <source>
        <dbReference type="Proteomes" id="UP000248598"/>
    </source>
</evidence>
<dbReference type="GO" id="GO:0005829">
    <property type="term" value="C:cytosol"/>
    <property type="evidence" value="ECO:0007669"/>
    <property type="project" value="TreeGrafter"/>
</dbReference>
<dbReference type="Proteomes" id="UP000248598">
    <property type="component" value="Chromosome 1"/>
</dbReference>
<dbReference type="SUPFAM" id="SSF111283">
    <property type="entry name" value="Putative modulator of DNA gyrase, PmbA/TldD"/>
    <property type="match status" value="1"/>
</dbReference>
<feature type="domain" description="Metalloprotease TldD/E central" evidence="4">
    <location>
        <begin position="132"/>
        <end position="238"/>
    </location>
</feature>
<dbReference type="InterPro" id="IPR045570">
    <property type="entry name" value="Metalloprtase-TldD/E_cen_dom"/>
</dbReference>
<dbReference type="AlphaFoldDB" id="A0AAX2J4W1"/>
<evidence type="ECO:0000259" key="4">
    <source>
        <dbReference type="Pfam" id="PF19290"/>
    </source>
</evidence>
<feature type="domain" description="Metalloprotease TldD/E N-terminal" evidence="2">
    <location>
        <begin position="40"/>
        <end position="104"/>
    </location>
</feature>
<proteinExistence type="inferred from homology"/>
<dbReference type="PANTHER" id="PTHR43421:SF1">
    <property type="entry name" value="METALLOPROTEASE PMBA"/>
    <property type="match status" value="1"/>
</dbReference>
<dbReference type="NCBIfam" id="NF008268">
    <property type="entry name" value="PRK11040.1"/>
    <property type="match status" value="1"/>
</dbReference>
<dbReference type="Gene3D" id="3.30.2290.10">
    <property type="entry name" value="PmbA/TldD superfamily"/>
    <property type="match status" value="1"/>
</dbReference>